<dbReference type="Gene3D" id="3.40.50.10610">
    <property type="entry name" value="ABC-type transport auxiliary lipoprotein component"/>
    <property type="match status" value="1"/>
</dbReference>
<dbReference type="EMBL" id="CP014674">
    <property type="protein sequence ID" value="AOX16009.1"/>
    <property type="molecule type" value="Genomic_DNA"/>
</dbReference>
<sequence length="190" mass="20415">MKLRLASLAVATVLLTGCASSPVRFYTLGAPAIAQNANPLNAATPTVSIDRIALPDYLDTQDMYLRDGNQIIRSPNGRWASRLSQGATDFLAARLGQAWPHAFVTDQPQAGTADERLTVNISRLDVSHNGQAALDADWTIIPKDEKRPVLHNRASFSANGTVATDSDNARLTQNLLDQLSRQIAASTPAP</sequence>
<name>A0A1D8UQU4_9PROT</name>
<dbReference type="SUPFAM" id="SSF159594">
    <property type="entry name" value="XCC0632-like"/>
    <property type="match status" value="1"/>
</dbReference>
<dbReference type="KEGG" id="kba:A0U89_01385"/>
<dbReference type="PROSITE" id="PS51257">
    <property type="entry name" value="PROKAR_LIPOPROTEIN"/>
    <property type="match status" value="1"/>
</dbReference>
<gene>
    <name evidence="1" type="ORF">A0U89_01385</name>
</gene>
<dbReference type="InterPro" id="IPR005586">
    <property type="entry name" value="ABC_trans_aux"/>
</dbReference>
<dbReference type="AlphaFoldDB" id="A0A1D8UQU4"/>
<dbReference type="Proteomes" id="UP000179145">
    <property type="component" value="Chromosome"/>
</dbReference>
<dbReference type="Pfam" id="PF03886">
    <property type="entry name" value="ABC_trans_aux"/>
    <property type="match status" value="1"/>
</dbReference>
<evidence type="ECO:0000313" key="2">
    <source>
        <dbReference type="Proteomes" id="UP000179145"/>
    </source>
</evidence>
<evidence type="ECO:0000313" key="1">
    <source>
        <dbReference type="EMBL" id="AOX16009.1"/>
    </source>
</evidence>
<proteinExistence type="predicted"/>
<reference evidence="1 2" key="1">
    <citation type="journal article" date="2016" name="Microb. Cell Fact.">
        <title>Dissection of exopolysaccharide biosynthesis in Kozakia baliensis.</title>
        <authorList>
            <person name="Brandt J.U."/>
            <person name="Jakob F."/>
            <person name="Behr J."/>
            <person name="Geissler A.J."/>
            <person name="Vogel R.F."/>
        </authorList>
    </citation>
    <scope>NUCLEOTIDE SEQUENCE [LARGE SCALE GENOMIC DNA]</scope>
    <source>
        <strain evidence="1 2">DSM 14400</strain>
    </source>
</reference>
<organism evidence="1 2">
    <name type="scientific">Kozakia baliensis</name>
    <dbReference type="NCBI Taxonomy" id="153496"/>
    <lineage>
        <taxon>Bacteria</taxon>
        <taxon>Pseudomonadati</taxon>
        <taxon>Pseudomonadota</taxon>
        <taxon>Alphaproteobacteria</taxon>
        <taxon>Acetobacterales</taxon>
        <taxon>Acetobacteraceae</taxon>
        <taxon>Kozakia</taxon>
    </lineage>
</organism>
<dbReference type="STRING" id="153496.A0U89_01385"/>
<dbReference type="eggNOG" id="COG3009">
    <property type="taxonomic scope" value="Bacteria"/>
</dbReference>
<keyword evidence="2" id="KW-1185">Reference proteome</keyword>
<dbReference type="RefSeq" id="WP_070401843.1">
    <property type="nucleotide sequence ID" value="NZ_BJVW01000004.1"/>
</dbReference>
<accession>A0A1D8UQU4</accession>
<protein>
    <submittedName>
        <fullName evidence="1">Uncharacterized protein</fullName>
    </submittedName>
</protein>
<dbReference type="OrthoDB" id="7346275at2"/>